<dbReference type="PROSITE" id="PS50005">
    <property type="entry name" value="TPR"/>
    <property type="match status" value="2"/>
</dbReference>
<dbReference type="InterPro" id="IPR011990">
    <property type="entry name" value="TPR-like_helical_dom_sf"/>
</dbReference>
<sequence>MKKVSLFVFAWLFLYPALSVFAQPTERLLHKAYTYSVKGKWDKAFKKLNTILTDDSLHFDALLLQGDMLLRTNRLQEAYATGRLLSQLYPDSLASWLFLAEVQTALDSLPQAEQALFQAYRLQAESPEVHMQLGILYAQAGIDSAAIKHLDYAYEALPAASALRQEVLFHLGMLALEQDKAEQALGYFNQAIQEAPQFYLTYVGKAYCQYLRGRPQESLQLLSKVEQKAPYLLTQKDYVLWAKSLYSLKQREKAIKVLRLLPEPLPPEGYQLLARMLYESKNYEAALAYLQKAIPLAQTPQTLGSLFHDQALIYLALKEPDKALNSYSQALYLWYPVAQKEKQKEHQGVLQTCLYDAGKLLTHYFSADTLEQIRREQWHELALTLLYEGKAQEAEKVCQQLIALSPDDGLAHQYQGMALLLQNRASAAEKALLNALQLQGADSALVYELLAECAIAQEDIAKALHYIDLSLKIAPHEPGALHLKAYIYSLKQDYTTACQWANLSLQYAPHEHEIRKDAMRWATAANMCEQAQEHASLLLETQVYALDAWVCKAHCALIAGNITQAQDYYQNAAAIDKNHPEVKSLHRALQESREKATAGQ</sequence>
<feature type="repeat" description="TPR" evidence="1">
    <location>
        <begin position="165"/>
        <end position="198"/>
    </location>
</feature>
<dbReference type="RefSeq" id="WP_166919027.1">
    <property type="nucleotide sequence ID" value="NZ_JAASRN010000002.1"/>
</dbReference>
<gene>
    <name evidence="3" type="ORF">FHS56_001267</name>
</gene>
<evidence type="ECO:0000256" key="2">
    <source>
        <dbReference type="SAM" id="SignalP"/>
    </source>
</evidence>
<keyword evidence="1" id="KW-0802">TPR repeat</keyword>
<dbReference type="InterPro" id="IPR019734">
    <property type="entry name" value="TPR_rpt"/>
</dbReference>
<proteinExistence type="predicted"/>
<dbReference type="PANTHER" id="PTHR12558:SF13">
    <property type="entry name" value="CELL DIVISION CYCLE PROTEIN 27 HOMOLOG"/>
    <property type="match status" value="1"/>
</dbReference>
<reference evidence="3 4" key="1">
    <citation type="submission" date="2020-03" db="EMBL/GenBank/DDBJ databases">
        <title>Genomic Encyclopedia of Type Strains, Phase IV (KMG-IV): sequencing the most valuable type-strain genomes for metagenomic binning, comparative biology and taxonomic classification.</title>
        <authorList>
            <person name="Goeker M."/>
        </authorList>
    </citation>
    <scope>NUCLEOTIDE SEQUENCE [LARGE SCALE GENOMIC DNA]</scope>
    <source>
        <strain evidence="3 4">DSM 5718</strain>
    </source>
</reference>
<dbReference type="Pfam" id="PF13432">
    <property type="entry name" value="TPR_16"/>
    <property type="match status" value="3"/>
</dbReference>
<dbReference type="SUPFAM" id="SSF48452">
    <property type="entry name" value="TPR-like"/>
    <property type="match status" value="3"/>
</dbReference>
<feature type="chain" id="PRO_5032905356" evidence="2">
    <location>
        <begin position="23"/>
        <end position="600"/>
    </location>
</feature>
<evidence type="ECO:0000256" key="1">
    <source>
        <dbReference type="PROSITE-ProRule" id="PRU00339"/>
    </source>
</evidence>
<evidence type="ECO:0000313" key="3">
    <source>
        <dbReference type="EMBL" id="NIK73754.1"/>
    </source>
</evidence>
<dbReference type="Gene3D" id="1.25.40.10">
    <property type="entry name" value="Tetratricopeptide repeat domain"/>
    <property type="match status" value="4"/>
</dbReference>
<comment type="caution">
    <text evidence="3">The sequence shown here is derived from an EMBL/GenBank/DDBJ whole genome shotgun (WGS) entry which is preliminary data.</text>
</comment>
<feature type="repeat" description="TPR" evidence="1">
    <location>
        <begin position="267"/>
        <end position="300"/>
    </location>
</feature>
<organism evidence="3 4">
    <name type="scientific">Thermonema lapsum</name>
    <dbReference type="NCBI Taxonomy" id="28195"/>
    <lineage>
        <taxon>Bacteria</taxon>
        <taxon>Pseudomonadati</taxon>
        <taxon>Bacteroidota</taxon>
        <taxon>Cytophagia</taxon>
        <taxon>Cytophagales</taxon>
        <taxon>Thermonemataceae</taxon>
        <taxon>Thermonema</taxon>
    </lineage>
</organism>
<dbReference type="PANTHER" id="PTHR12558">
    <property type="entry name" value="CELL DIVISION CYCLE 16,23,27"/>
    <property type="match status" value="1"/>
</dbReference>
<protein>
    <submittedName>
        <fullName evidence="3">Tetratricopeptide (TPR) repeat protein</fullName>
    </submittedName>
</protein>
<dbReference type="Pfam" id="PF13181">
    <property type="entry name" value="TPR_8"/>
    <property type="match status" value="1"/>
</dbReference>
<dbReference type="AlphaFoldDB" id="A0A846MQ97"/>
<evidence type="ECO:0000313" key="4">
    <source>
        <dbReference type="Proteomes" id="UP000537126"/>
    </source>
</evidence>
<dbReference type="Proteomes" id="UP000537126">
    <property type="component" value="Unassembled WGS sequence"/>
</dbReference>
<dbReference type="EMBL" id="JAASRN010000002">
    <property type="protein sequence ID" value="NIK73754.1"/>
    <property type="molecule type" value="Genomic_DNA"/>
</dbReference>
<accession>A0A846MQ97</accession>
<feature type="signal peptide" evidence="2">
    <location>
        <begin position="1"/>
        <end position="22"/>
    </location>
</feature>
<dbReference type="SMART" id="SM00028">
    <property type="entry name" value="TPR"/>
    <property type="match status" value="13"/>
</dbReference>
<keyword evidence="2" id="KW-0732">Signal</keyword>
<keyword evidence="4" id="KW-1185">Reference proteome</keyword>
<name>A0A846MQ97_9BACT</name>